<dbReference type="InterPro" id="IPR002078">
    <property type="entry name" value="Sigma_54_int"/>
</dbReference>
<keyword evidence="4" id="KW-0547">Nucleotide-binding</keyword>
<feature type="domain" description="Response regulatory" evidence="12">
    <location>
        <begin position="4"/>
        <end position="118"/>
    </location>
</feature>
<reference evidence="13" key="1">
    <citation type="submission" date="2018-12" db="EMBL/GenBank/DDBJ databases">
        <title>Novel natural products biosynthetic potential of the class Ktedonobacteria.</title>
        <authorList>
            <person name="Zheng Y."/>
            <person name="Saitou A."/>
            <person name="Wang C.M."/>
            <person name="Toyoda A."/>
            <person name="Minakuchi Y."/>
            <person name="Sekiguchi Y."/>
            <person name="Ueda K."/>
            <person name="Takano H."/>
            <person name="Sakai Y."/>
            <person name="Yokota A."/>
            <person name="Yabe S."/>
        </authorList>
    </citation>
    <scope>NUCLEOTIDE SEQUENCE</scope>
    <source>
        <strain evidence="13">COM3</strain>
    </source>
</reference>
<evidence type="ECO:0000259" key="11">
    <source>
        <dbReference type="PROSITE" id="PS50045"/>
    </source>
</evidence>
<dbReference type="InterPro" id="IPR009057">
    <property type="entry name" value="Homeodomain-like_sf"/>
</dbReference>
<dbReference type="PANTHER" id="PTHR32071:SF113">
    <property type="entry name" value="ALGINATE BIOSYNTHESIS TRANSCRIPTIONAL REGULATORY PROTEIN ALGB"/>
    <property type="match status" value="1"/>
</dbReference>
<dbReference type="PROSITE" id="PS00688">
    <property type="entry name" value="SIGMA54_INTERACT_3"/>
    <property type="match status" value="1"/>
</dbReference>
<dbReference type="InterPro" id="IPR011006">
    <property type="entry name" value="CheY-like_superfamily"/>
</dbReference>
<comment type="subcellular location">
    <subcellularLocation>
        <location evidence="1">Cytoplasm</location>
    </subcellularLocation>
</comment>
<name>A0A455SUA5_9CHLR</name>
<keyword evidence="2" id="KW-0963">Cytoplasm</keyword>
<keyword evidence="6" id="KW-0805">Transcription regulation</keyword>
<dbReference type="GO" id="GO:0005737">
    <property type="term" value="C:cytoplasm"/>
    <property type="evidence" value="ECO:0007669"/>
    <property type="project" value="UniProtKB-SubCell"/>
</dbReference>
<feature type="domain" description="Sigma-54 factor interaction" evidence="11">
    <location>
        <begin position="143"/>
        <end position="372"/>
    </location>
</feature>
<keyword evidence="5" id="KW-0067">ATP-binding</keyword>
<dbReference type="Pfam" id="PF00158">
    <property type="entry name" value="Sigma54_activat"/>
    <property type="match status" value="1"/>
</dbReference>
<dbReference type="InterPro" id="IPR025944">
    <property type="entry name" value="Sigma_54_int_dom_CS"/>
</dbReference>
<dbReference type="GO" id="GO:0003677">
    <property type="term" value="F:DNA binding"/>
    <property type="evidence" value="ECO:0007669"/>
    <property type="project" value="UniProtKB-KW"/>
</dbReference>
<dbReference type="EMBL" id="AP019376">
    <property type="protein sequence ID" value="BBH91206.1"/>
    <property type="molecule type" value="Genomic_DNA"/>
</dbReference>
<dbReference type="InterPro" id="IPR025662">
    <property type="entry name" value="Sigma_54_int_dom_ATP-bd_1"/>
</dbReference>
<dbReference type="PROSITE" id="PS50110">
    <property type="entry name" value="RESPONSE_REGULATORY"/>
    <property type="match status" value="1"/>
</dbReference>
<dbReference type="SUPFAM" id="SSF52540">
    <property type="entry name" value="P-loop containing nucleoside triphosphate hydrolases"/>
    <property type="match status" value="1"/>
</dbReference>
<evidence type="ECO:0000256" key="10">
    <source>
        <dbReference type="PROSITE-ProRule" id="PRU00169"/>
    </source>
</evidence>
<dbReference type="FunFam" id="1.10.8.60:FF:000014">
    <property type="entry name" value="DNA-binding transcriptional regulator NtrC"/>
    <property type="match status" value="1"/>
</dbReference>
<evidence type="ECO:0000256" key="3">
    <source>
        <dbReference type="ARBA" id="ARBA00022553"/>
    </source>
</evidence>
<dbReference type="InterPro" id="IPR025943">
    <property type="entry name" value="Sigma_54_int_dom_ATP-bd_2"/>
</dbReference>
<dbReference type="GO" id="GO:0006355">
    <property type="term" value="P:regulation of DNA-templated transcription"/>
    <property type="evidence" value="ECO:0007669"/>
    <property type="project" value="InterPro"/>
</dbReference>
<feature type="modified residue" description="4-aspartylphosphate" evidence="10">
    <location>
        <position position="53"/>
    </location>
</feature>
<dbReference type="InterPro" id="IPR003593">
    <property type="entry name" value="AAA+_ATPase"/>
</dbReference>
<evidence type="ECO:0000256" key="4">
    <source>
        <dbReference type="ARBA" id="ARBA00022741"/>
    </source>
</evidence>
<organism evidence="13">
    <name type="scientific">Thermosporothrix sp. COM3</name>
    <dbReference type="NCBI Taxonomy" id="2490863"/>
    <lineage>
        <taxon>Bacteria</taxon>
        <taxon>Bacillati</taxon>
        <taxon>Chloroflexota</taxon>
        <taxon>Ktedonobacteria</taxon>
        <taxon>Ktedonobacterales</taxon>
        <taxon>Thermosporotrichaceae</taxon>
        <taxon>Thermosporothrix</taxon>
    </lineage>
</organism>
<gene>
    <name evidence="13" type="ORF">KTC_59570</name>
</gene>
<dbReference type="FunFam" id="3.40.50.300:FF:000006">
    <property type="entry name" value="DNA-binding transcriptional regulator NtrC"/>
    <property type="match status" value="1"/>
</dbReference>
<dbReference type="PANTHER" id="PTHR32071">
    <property type="entry name" value="TRANSCRIPTIONAL REGULATORY PROTEIN"/>
    <property type="match status" value="1"/>
</dbReference>
<evidence type="ECO:0000256" key="1">
    <source>
        <dbReference type="ARBA" id="ARBA00004496"/>
    </source>
</evidence>
<dbReference type="PROSITE" id="PS50045">
    <property type="entry name" value="SIGMA54_INTERACT_4"/>
    <property type="match status" value="1"/>
</dbReference>
<accession>A0A455SUA5</accession>
<evidence type="ECO:0000256" key="2">
    <source>
        <dbReference type="ARBA" id="ARBA00022490"/>
    </source>
</evidence>
<evidence type="ECO:0000313" key="13">
    <source>
        <dbReference type="EMBL" id="BBH91206.1"/>
    </source>
</evidence>
<proteinExistence type="predicted"/>
<dbReference type="Pfam" id="PF00072">
    <property type="entry name" value="Response_reg"/>
    <property type="match status" value="1"/>
</dbReference>
<evidence type="ECO:0000256" key="8">
    <source>
        <dbReference type="ARBA" id="ARBA00023159"/>
    </source>
</evidence>
<dbReference type="Gene3D" id="1.10.8.60">
    <property type="match status" value="1"/>
</dbReference>
<dbReference type="Pfam" id="PF25601">
    <property type="entry name" value="AAA_lid_14"/>
    <property type="match status" value="1"/>
</dbReference>
<dbReference type="SMART" id="SM00382">
    <property type="entry name" value="AAA"/>
    <property type="match status" value="1"/>
</dbReference>
<dbReference type="Gene3D" id="3.40.50.2300">
    <property type="match status" value="1"/>
</dbReference>
<protein>
    <submittedName>
        <fullName evidence="13">Acetoacetate metabolism regulatory protein AtoC</fullName>
    </submittedName>
</protein>
<keyword evidence="7" id="KW-0238">DNA-binding</keyword>
<evidence type="ECO:0000256" key="5">
    <source>
        <dbReference type="ARBA" id="ARBA00022840"/>
    </source>
</evidence>
<evidence type="ECO:0000256" key="9">
    <source>
        <dbReference type="ARBA" id="ARBA00023163"/>
    </source>
</evidence>
<dbReference type="SMART" id="SM00448">
    <property type="entry name" value="REC"/>
    <property type="match status" value="1"/>
</dbReference>
<dbReference type="InterPro" id="IPR027417">
    <property type="entry name" value="P-loop_NTPase"/>
</dbReference>
<dbReference type="PROSITE" id="PS00676">
    <property type="entry name" value="SIGMA54_INTERACT_2"/>
    <property type="match status" value="1"/>
</dbReference>
<sequence>MSLSILIIDDEPHLPHQLARFLKKRGYEVYTAADSLSGLRELQHNPIDLVLLDLRLPGLSGLEVLQQIRTMDAELPVVILTAHGDVQTAVKAMKLGASDYLLKGFDLEELLLVVQRALETSAMSRELRQLRQERSDNYHFSHIVGQSERMRAVFALVDKVARSDASVLIMGESGTGKEVVARAIHEQSSRSSGPFHPLNCAAIAQNLLESELFGYEQYAFTDAKKQKRGLLELAEGGTLFLDEIGEMPLDMQAKLLRVLETRSFFRLGGNKEVRINVRVLAATNRDLEQAMKEGLFRSDLYYRLAVLKIMLPPLRERPGDILLLAARFIEEFNRSLGRNVHKISPEAQQLLLRYSWPGNVRELKNVIERAMILSSSDELLPAHLPQEIVGNEKQRPASSLDPWDQWLNSHPLGAVSLEKITEQIEQHFIRWALEMTKHNRTRAAELLGFAKVDQLRYLMRKHGIE</sequence>
<dbReference type="SUPFAM" id="SSF52172">
    <property type="entry name" value="CheY-like"/>
    <property type="match status" value="1"/>
</dbReference>
<dbReference type="GO" id="GO:0000160">
    <property type="term" value="P:phosphorelay signal transduction system"/>
    <property type="evidence" value="ECO:0007669"/>
    <property type="project" value="InterPro"/>
</dbReference>
<keyword evidence="9" id="KW-0804">Transcription</keyword>
<evidence type="ECO:0000256" key="7">
    <source>
        <dbReference type="ARBA" id="ARBA00023125"/>
    </source>
</evidence>
<dbReference type="PROSITE" id="PS00675">
    <property type="entry name" value="SIGMA54_INTERACT_1"/>
    <property type="match status" value="1"/>
</dbReference>
<keyword evidence="8" id="KW-0010">Activator</keyword>
<evidence type="ECO:0000259" key="12">
    <source>
        <dbReference type="PROSITE" id="PS50110"/>
    </source>
</evidence>
<dbReference type="Gene3D" id="1.10.10.60">
    <property type="entry name" value="Homeodomain-like"/>
    <property type="match status" value="1"/>
</dbReference>
<dbReference type="InterPro" id="IPR001789">
    <property type="entry name" value="Sig_transdc_resp-reg_receiver"/>
</dbReference>
<keyword evidence="3 10" id="KW-0597">Phosphoprotein</keyword>
<dbReference type="CDD" id="cd00009">
    <property type="entry name" value="AAA"/>
    <property type="match status" value="1"/>
</dbReference>
<dbReference type="InterPro" id="IPR058031">
    <property type="entry name" value="AAA_lid_NorR"/>
</dbReference>
<dbReference type="Gene3D" id="3.40.50.300">
    <property type="entry name" value="P-loop containing nucleotide triphosphate hydrolases"/>
    <property type="match status" value="1"/>
</dbReference>
<dbReference type="GO" id="GO:0005524">
    <property type="term" value="F:ATP binding"/>
    <property type="evidence" value="ECO:0007669"/>
    <property type="project" value="UniProtKB-KW"/>
</dbReference>
<evidence type="ECO:0000256" key="6">
    <source>
        <dbReference type="ARBA" id="ARBA00023015"/>
    </source>
</evidence>
<dbReference type="AlphaFoldDB" id="A0A455SUA5"/>
<dbReference type="FunFam" id="3.40.50.2300:FF:000018">
    <property type="entry name" value="DNA-binding transcriptional regulator NtrC"/>
    <property type="match status" value="1"/>
</dbReference>
<dbReference type="SUPFAM" id="SSF46689">
    <property type="entry name" value="Homeodomain-like"/>
    <property type="match status" value="1"/>
</dbReference>